<sequence length="475" mass="51126">MKMNFNRTIGGVLIALIGFVGFTSCSDDFPSNVESDKYTDLKSVKIVNAGAQGNEVLEGTIDEATKTITFPRLDTLTDFSAVKFEAVTSDGATLEKDVVNIPFQKGDTQRDVILKVVNSPRFKEYKAVIRFKVPVYGADFTKGTVYDYSSNPVGNPTYAGFGGGLTRGTGFDGKHVLVINRGNMGVHLLSVEDLKNNVTKPIPVNTTGVTGGTYPYNMGAQVNGRTYIASLSTALASPLKLYYWEDPAAAPQVIANINVGSLAGAGTRHGDNFSIGLDNNGNGYAYFISMGTQIIRLKIEAYKNVTETSVINTAVVYGQWSFYNRIGNTDNYLITGHDKVVGIANNGGGVSYNMAASSIPVHAGDPRVIEFNGERYLLVVTVPRGGNANDCKMYVYNITKGANIVDAITAFEQSDNKKAIYEFSISGNTTTAPGTQSGYHIVKNAEGKDEKLMIYGASADFGFTIVEFPVNVLED</sequence>
<dbReference type="Pfam" id="PF15416">
    <property type="entry name" value="DUF4623"/>
    <property type="match status" value="1"/>
</dbReference>
<evidence type="ECO:0000313" key="1">
    <source>
        <dbReference type="EMBL" id="GAA4134370.1"/>
    </source>
</evidence>
<gene>
    <name evidence="1" type="ORF">GCM10022216_07300</name>
</gene>
<reference evidence="2" key="1">
    <citation type="journal article" date="2019" name="Int. J. Syst. Evol. Microbiol.">
        <title>The Global Catalogue of Microorganisms (GCM) 10K type strain sequencing project: providing services to taxonomists for standard genome sequencing and annotation.</title>
        <authorList>
            <consortium name="The Broad Institute Genomics Platform"/>
            <consortium name="The Broad Institute Genome Sequencing Center for Infectious Disease"/>
            <person name="Wu L."/>
            <person name="Ma J."/>
        </authorList>
    </citation>
    <scope>NUCLEOTIDE SEQUENCE [LARGE SCALE GENOMIC DNA]</scope>
    <source>
        <strain evidence="2">JCM 16704</strain>
    </source>
</reference>
<evidence type="ECO:0000313" key="2">
    <source>
        <dbReference type="Proteomes" id="UP001500101"/>
    </source>
</evidence>
<dbReference type="Gene3D" id="2.60.40.2340">
    <property type="match status" value="1"/>
</dbReference>
<comment type="caution">
    <text evidence="1">The sequence shown here is derived from an EMBL/GenBank/DDBJ whole genome shotgun (WGS) entry which is preliminary data.</text>
</comment>
<accession>A0ABP7YE76</accession>
<name>A0ABP7YE76_9SPHI</name>
<protein>
    <recommendedName>
        <fullName evidence="3">DUF4623 domain-containing protein</fullName>
    </recommendedName>
</protein>
<dbReference type="EMBL" id="BAAAZI010000004">
    <property type="protein sequence ID" value="GAA4134370.1"/>
    <property type="molecule type" value="Genomic_DNA"/>
</dbReference>
<organism evidence="1 2">
    <name type="scientific">Sphingobacterium kyonggiense</name>
    <dbReference type="NCBI Taxonomy" id="714075"/>
    <lineage>
        <taxon>Bacteria</taxon>
        <taxon>Pseudomonadati</taxon>
        <taxon>Bacteroidota</taxon>
        <taxon>Sphingobacteriia</taxon>
        <taxon>Sphingobacteriales</taxon>
        <taxon>Sphingobacteriaceae</taxon>
        <taxon>Sphingobacterium</taxon>
    </lineage>
</organism>
<keyword evidence="2" id="KW-1185">Reference proteome</keyword>
<dbReference type="InterPro" id="IPR027863">
    <property type="entry name" value="DUF4623"/>
</dbReference>
<proteinExistence type="predicted"/>
<evidence type="ECO:0008006" key="3">
    <source>
        <dbReference type="Google" id="ProtNLM"/>
    </source>
</evidence>
<dbReference type="Proteomes" id="UP001500101">
    <property type="component" value="Unassembled WGS sequence"/>
</dbReference>
<dbReference type="PROSITE" id="PS51257">
    <property type="entry name" value="PROKAR_LIPOPROTEIN"/>
    <property type="match status" value="1"/>
</dbReference>